<organism evidence="3 4">
    <name type="scientific">Paenibacillus oryzae</name>
    <dbReference type="NCBI Taxonomy" id="1844972"/>
    <lineage>
        <taxon>Bacteria</taxon>
        <taxon>Bacillati</taxon>
        <taxon>Bacillota</taxon>
        <taxon>Bacilli</taxon>
        <taxon>Bacillales</taxon>
        <taxon>Paenibacillaceae</taxon>
        <taxon>Paenibacillus</taxon>
    </lineage>
</organism>
<gene>
    <name evidence="3" type="ORF">A7K91_08160</name>
</gene>
<dbReference type="FunFam" id="3.30.70.270:FF:000001">
    <property type="entry name" value="Diguanylate cyclase domain protein"/>
    <property type="match status" value="1"/>
</dbReference>
<dbReference type="GO" id="GO:0052621">
    <property type="term" value="F:diguanylate cyclase activity"/>
    <property type="evidence" value="ECO:0007669"/>
    <property type="project" value="TreeGrafter"/>
</dbReference>
<evidence type="ECO:0000259" key="2">
    <source>
        <dbReference type="PROSITE" id="PS50887"/>
    </source>
</evidence>
<feature type="transmembrane region" description="Helical" evidence="1">
    <location>
        <begin position="111"/>
        <end position="128"/>
    </location>
</feature>
<dbReference type="SMART" id="SM00267">
    <property type="entry name" value="GGDEF"/>
    <property type="match status" value="1"/>
</dbReference>
<dbReference type="EMBL" id="LYPA01000070">
    <property type="protein sequence ID" value="OBR63733.1"/>
    <property type="molecule type" value="Genomic_DNA"/>
</dbReference>
<protein>
    <recommendedName>
        <fullName evidence="2">GGDEF domain-containing protein</fullName>
    </recommendedName>
</protein>
<dbReference type="InterPro" id="IPR050469">
    <property type="entry name" value="Diguanylate_Cyclase"/>
</dbReference>
<feature type="transmembrane region" description="Helical" evidence="1">
    <location>
        <begin position="140"/>
        <end position="159"/>
    </location>
</feature>
<dbReference type="AlphaFoldDB" id="A0A1A5YDR9"/>
<dbReference type="STRING" id="1844972.A7K91_08160"/>
<dbReference type="SUPFAM" id="SSF55073">
    <property type="entry name" value="Nucleotide cyclase"/>
    <property type="match status" value="1"/>
</dbReference>
<dbReference type="NCBIfam" id="TIGR00254">
    <property type="entry name" value="GGDEF"/>
    <property type="match status" value="1"/>
</dbReference>
<comment type="caution">
    <text evidence="3">The sequence shown here is derived from an EMBL/GenBank/DDBJ whole genome shotgun (WGS) entry which is preliminary data.</text>
</comment>
<keyword evidence="4" id="KW-1185">Reference proteome</keyword>
<keyword evidence="1" id="KW-0812">Transmembrane</keyword>
<sequence>MNWYMRIYWLAILVHFLAQLGSYLFLPYPASAKEFYLYALIYPTLVMAAINGVTHLVVKLSRRWAFYAIFSGGTMVSAVIIHVNADIRIIGAIMLLPILASTTFYRIKLTLLTAAFQLAAFAGLYYFNASFRNYTTHFDLIAYPLFLLMATIIALFIILRGRELASDLRDMLLAKQALMIENTIMQQRSKTDALTKLFNHISFHEFFELAIQYAGQETPFHLAIVDIDNFKQINDNYGHQTGDLILARVSDLIREHMSPVDIPARYGGEEFALLLFDQTFMEAYNKMERLRRELSFTKHSEIDGKAVTVSIGLKSWSPGDTKESLFEEADSLLYMAKRSGKNKTATP</sequence>
<keyword evidence="1" id="KW-0472">Membrane</keyword>
<dbReference type="Gene3D" id="3.30.70.270">
    <property type="match status" value="1"/>
</dbReference>
<dbReference type="InterPro" id="IPR000160">
    <property type="entry name" value="GGDEF_dom"/>
</dbReference>
<evidence type="ECO:0000313" key="4">
    <source>
        <dbReference type="Proteomes" id="UP000092024"/>
    </source>
</evidence>
<feature type="transmembrane region" description="Helical" evidence="1">
    <location>
        <begin position="64"/>
        <end position="81"/>
    </location>
</feature>
<name>A0A1A5YDR9_9BACL</name>
<dbReference type="CDD" id="cd01949">
    <property type="entry name" value="GGDEF"/>
    <property type="match status" value="1"/>
</dbReference>
<proteinExistence type="predicted"/>
<dbReference type="PANTHER" id="PTHR45138:SF9">
    <property type="entry name" value="DIGUANYLATE CYCLASE DGCM-RELATED"/>
    <property type="match status" value="1"/>
</dbReference>
<feature type="transmembrane region" description="Helical" evidence="1">
    <location>
        <begin position="7"/>
        <end position="29"/>
    </location>
</feature>
<feature type="transmembrane region" description="Helical" evidence="1">
    <location>
        <begin position="35"/>
        <end position="57"/>
    </location>
</feature>
<dbReference type="InterPro" id="IPR029787">
    <property type="entry name" value="Nucleotide_cyclase"/>
</dbReference>
<evidence type="ECO:0000256" key="1">
    <source>
        <dbReference type="SAM" id="Phobius"/>
    </source>
</evidence>
<feature type="domain" description="GGDEF" evidence="2">
    <location>
        <begin position="218"/>
        <end position="347"/>
    </location>
</feature>
<evidence type="ECO:0000313" key="3">
    <source>
        <dbReference type="EMBL" id="OBR63733.1"/>
    </source>
</evidence>
<dbReference type="PANTHER" id="PTHR45138">
    <property type="entry name" value="REGULATORY COMPONENTS OF SENSORY TRANSDUCTION SYSTEM"/>
    <property type="match status" value="1"/>
</dbReference>
<dbReference type="PROSITE" id="PS50887">
    <property type="entry name" value="GGDEF"/>
    <property type="match status" value="1"/>
</dbReference>
<dbReference type="Proteomes" id="UP000092024">
    <property type="component" value="Unassembled WGS sequence"/>
</dbReference>
<dbReference type="InterPro" id="IPR043128">
    <property type="entry name" value="Rev_trsase/Diguanyl_cyclase"/>
</dbReference>
<accession>A0A1A5YDR9</accession>
<dbReference type="Pfam" id="PF00990">
    <property type="entry name" value="GGDEF"/>
    <property type="match status" value="1"/>
</dbReference>
<reference evidence="3 4" key="1">
    <citation type="submission" date="2016-05" db="EMBL/GenBank/DDBJ databases">
        <title>Paenibacillus oryzae. sp. nov., isolated from the rice root.</title>
        <authorList>
            <person name="Zhang J."/>
            <person name="Zhang X."/>
        </authorList>
    </citation>
    <scope>NUCLEOTIDE SEQUENCE [LARGE SCALE GENOMIC DNA]</scope>
    <source>
        <strain evidence="3 4">1DrF-4</strain>
    </source>
</reference>
<keyword evidence="1" id="KW-1133">Transmembrane helix</keyword>